<evidence type="ECO:0000313" key="1">
    <source>
        <dbReference type="EMBL" id="MBM7034909.1"/>
    </source>
</evidence>
<organism evidence="1 2">
    <name type="scientific">Vibrio ulleungensis</name>
    <dbReference type="NCBI Taxonomy" id="2807619"/>
    <lineage>
        <taxon>Bacteria</taxon>
        <taxon>Pseudomonadati</taxon>
        <taxon>Pseudomonadota</taxon>
        <taxon>Gammaproteobacteria</taxon>
        <taxon>Vibrionales</taxon>
        <taxon>Vibrionaceae</taxon>
        <taxon>Vibrio</taxon>
    </lineage>
</organism>
<evidence type="ECO:0000313" key="2">
    <source>
        <dbReference type="Proteomes" id="UP000809621"/>
    </source>
</evidence>
<gene>
    <name evidence="1" type="ORF">JQC93_00710</name>
</gene>
<proteinExistence type="predicted"/>
<dbReference type="EMBL" id="JAFEUM010000001">
    <property type="protein sequence ID" value="MBM7034909.1"/>
    <property type="molecule type" value="Genomic_DNA"/>
</dbReference>
<sequence>MATLPPRHDHLQVNFCKTVGCENFACSDEERYVIQYLNPQRPAIVCKKCGAFPPLLSNQLIHDEWRRLRKHESDGLPACRNIECKNLGLSIYHHKHLYHAFGYSGERQRYRCKACQSTFVDKWSGENKKLDIQEQLLALLFTGYSVQEICSKLGINPKTFYDHINQIASRCRKKQALFDMRWFGQVEQYQLATHHQALQPQSHNGVQWLVTAEPQSGYVVSQHVSYDEADVSASQDFDSHISEPFTPNRYVESSFLADIGKSSQHDNLTLRERIDAKYQNILARNNVEDPLGNYHQLHHPKKGRLVFPPYTSYAHFYNLKLQCDPKKPLIMYLTQEPLLRSAVISIYQDRINDHSMHLLYVDEPYLWNKHQSHGKIDIVHMGWWQDRWAISSQTHRDSNQDIEKGICYIAGPTSDPDYWLSHASINAVHKYQAKFQAHFASFINEPRRKARPAGIIPLLDIFRAWNNLCSQNKQGQTPAMKQGLIHHPLSLRQLLA</sequence>
<keyword evidence="2" id="KW-1185">Reference proteome</keyword>
<accession>A0ABS2HD36</accession>
<name>A0ABS2HD36_9VIBR</name>
<dbReference type="Proteomes" id="UP000809621">
    <property type="component" value="Unassembled WGS sequence"/>
</dbReference>
<comment type="caution">
    <text evidence="1">The sequence shown here is derived from an EMBL/GenBank/DDBJ whole genome shotgun (WGS) entry which is preliminary data.</text>
</comment>
<reference evidence="1 2" key="1">
    <citation type="submission" date="2021-02" db="EMBL/GenBank/DDBJ databases">
        <authorList>
            <person name="Park J.-S."/>
        </authorList>
    </citation>
    <scope>NUCLEOTIDE SEQUENCE [LARGE SCALE GENOMIC DNA]</scope>
    <source>
        <strain evidence="1 2">188UL20-2</strain>
    </source>
</reference>
<protein>
    <submittedName>
        <fullName evidence="1">IS1 family transposase</fullName>
    </submittedName>
</protein>